<organism evidence="3 4">
    <name type="scientific">Kineococcus gynurae</name>
    <dbReference type="NCBI Taxonomy" id="452979"/>
    <lineage>
        <taxon>Bacteria</taxon>
        <taxon>Bacillati</taxon>
        <taxon>Actinomycetota</taxon>
        <taxon>Actinomycetes</taxon>
        <taxon>Kineosporiales</taxon>
        <taxon>Kineosporiaceae</taxon>
        <taxon>Kineococcus</taxon>
    </lineage>
</organism>
<feature type="domain" description="AB hydrolase-1" evidence="1">
    <location>
        <begin position="16"/>
        <end position="127"/>
    </location>
</feature>
<evidence type="ECO:0000259" key="1">
    <source>
        <dbReference type="Pfam" id="PF00561"/>
    </source>
</evidence>
<dbReference type="NCBIfam" id="TIGR02425">
    <property type="entry name" value="decarb_PcaC"/>
    <property type="match status" value="1"/>
</dbReference>
<feature type="domain" description="Carboxymuconolactone decarboxylase-like" evidence="2">
    <location>
        <begin position="301"/>
        <end position="383"/>
    </location>
</feature>
<dbReference type="Proteomes" id="UP001589748">
    <property type="component" value="Unassembled WGS sequence"/>
</dbReference>
<dbReference type="EC" id="4.1.1.44" evidence="3"/>
<keyword evidence="4" id="KW-1185">Reference proteome</keyword>
<dbReference type="RefSeq" id="WP_380137016.1">
    <property type="nucleotide sequence ID" value="NZ_JBHLUI010000008.1"/>
</dbReference>
<dbReference type="InterPro" id="IPR003779">
    <property type="entry name" value="CMD-like"/>
</dbReference>
<dbReference type="SUPFAM" id="SSF53474">
    <property type="entry name" value="alpha/beta-Hydrolases"/>
    <property type="match status" value="1"/>
</dbReference>
<dbReference type="InterPro" id="IPR029032">
    <property type="entry name" value="AhpD-like"/>
</dbReference>
<dbReference type="InterPro" id="IPR012788">
    <property type="entry name" value="Decarb_PcaC"/>
</dbReference>
<dbReference type="GO" id="GO:0047575">
    <property type="term" value="F:4-carboxymuconolactone decarboxylase activity"/>
    <property type="evidence" value="ECO:0007669"/>
    <property type="project" value="UniProtKB-EC"/>
</dbReference>
<accession>A0ABV5LWE6</accession>
<dbReference type="Gene3D" id="3.40.50.1820">
    <property type="entry name" value="alpha/beta hydrolase"/>
    <property type="match status" value="1"/>
</dbReference>
<keyword evidence="3" id="KW-0456">Lyase</keyword>
<dbReference type="InterPro" id="IPR052512">
    <property type="entry name" value="4CMD/NDH-1_regulator"/>
</dbReference>
<dbReference type="Pfam" id="PF02627">
    <property type="entry name" value="CMD"/>
    <property type="match status" value="1"/>
</dbReference>
<dbReference type="Gene3D" id="1.20.1290.10">
    <property type="entry name" value="AhpD-like"/>
    <property type="match status" value="1"/>
</dbReference>
<sequence>MSTTLVHLAGDDTRPLLVVGPSLGTSAETLWSTAADLLGAHFHVVGWDLPGHGRNAWVPEGDLVMADLAADVLAAVDQLTGPGAAFDYAGDSVGGAVGLQLLLDAPERIRSATLLCTGARIGDEDAWSARAEAVTASGTPSLVSASAGRWFGPGFLDREPARGSALLHALSSVQDRGYVAVCGALAAFDVRDRLGGITAPVLAVAGAHDVATPPANLREIADGVQRGRLVVLDEVAHLAPIESPAEVAHLVRETARRGTAGPRDDATVAEVRAAGMAVRREVLGEAHVDRATAGITGFTREFQEFITEYAWGGIWTRPGLDRRSRSMITLTALIARAHHGELAMHVRAALGNGLTVAEIKEVLLQSAIYCGVPDANHAFQIAQTVFDELGVDTGR</sequence>
<dbReference type="InterPro" id="IPR000073">
    <property type="entry name" value="AB_hydrolase_1"/>
</dbReference>
<reference evidence="3 4" key="1">
    <citation type="submission" date="2024-09" db="EMBL/GenBank/DDBJ databases">
        <authorList>
            <person name="Sun Q."/>
            <person name="Mori K."/>
        </authorList>
    </citation>
    <scope>NUCLEOTIDE SEQUENCE [LARGE SCALE GENOMIC DNA]</scope>
    <source>
        <strain evidence="3 4">TISTR 1856</strain>
    </source>
</reference>
<dbReference type="Pfam" id="PF00561">
    <property type="entry name" value="Abhydrolase_1"/>
    <property type="match status" value="1"/>
</dbReference>
<dbReference type="PRINTS" id="PR00111">
    <property type="entry name" value="ABHYDROLASE"/>
</dbReference>
<comment type="caution">
    <text evidence="3">The sequence shown here is derived from an EMBL/GenBank/DDBJ whole genome shotgun (WGS) entry which is preliminary data.</text>
</comment>
<evidence type="ECO:0000259" key="2">
    <source>
        <dbReference type="Pfam" id="PF02627"/>
    </source>
</evidence>
<dbReference type="SUPFAM" id="SSF69118">
    <property type="entry name" value="AhpD-like"/>
    <property type="match status" value="1"/>
</dbReference>
<protein>
    <submittedName>
        <fullName evidence="3">4-carboxymuconolactone decarboxylase</fullName>
        <ecNumber evidence="3">4.1.1.44</ecNumber>
    </submittedName>
</protein>
<evidence type="ECO:0000313" key="4">
    <source>
        <dbReference type="Proteomes" id="UP001589748"/>
    </source>
</evidence>
<name>A0ABV5LWE6_9ACTN</name>
<evidence type="ECO:0000313" key="3">
    <source>
        <dbReference type="EMBL" id="MFB9378383.1"/>
    </source>
</evidence>
<proteinExistence type="predicted"/>
<dbReference type="InterPro" id="IPR029058">
    <property type="entry name" value="AB_hydrolase_fold"/>
</dbReference>
<gene>
    <name evidence="3" type="primary">pcaC</name>
    <name evidence="3" type="ORF">ACFFVI_15550</name>
</gene>
<dbReference type="PANTHER" id="PTHR33570:SF2">
    <property type="entry name" value="CARBOXYMUCONOLACTONE DECARBOXYLASE-LIKE DOMAIN-CONTAINING PROTEIN"/>
    <property type="match status" value="1"/>
</dbReference>
<dbReference type="PANTHER" id="PTHR33570">
    <property type="entry name" value="4-CARBOXYMUCONOLACTONE DECARBOXYLASE FAMILY PROTEIN"/>
    <property type="match status" value="1"/>
</dbReference>
<dbReference type="EMBL" id="JBHMDM010000007">
    <property type="protein sequence ID" value="MFB9378383.1"/>
    <property type="molecule type" value="Genomic_DNA"/>
</dbReference>